<dbReference type="GO" id="GO:0005739">
    <property type="term" value="C:mitochondrion"/>
    <property type="evidence" value="ECO:0007669"/>
    <property type="project" value="TreeGrafter"/>
</dbReference>
<dbReference type="GO" id="GO:0048039">
    <property type="term" value="F:ubiquinone binding"/>
    <property type="evidence" value="ECO:0007669"/>
    <property type="project" value="InterPro"/>
</dbReference>
<dbReference type="EMBL" id="CADEPI010000009">
    <property type="protein sequence ID" value="CAB3362477.1"/>
    <property type="molecule type" value="Genomic_DNA"/>
</dbReference>
<dbReference type="PANTHER" id="PTHR12901:SF10">
    <property type="entry name" value="COENZYME Q-BINDING PROTEIN COQ10, MITOCHONDRIAL"/>
    <property type="match status" value="1"/>
</dbReference>
<protein>
    <recommendedName>
        <fullName evidence="4">Coenzyme Q-binding protein COQ10 START domain-containing protein</fullName>
    </recommendedName>
</protein>
<keyword evidence="6" id="KW-1185">Reference proteome</keyword>
<evidence type="ECO:0000313" key="6">
    <source>
        <dbReference type="Proteomes" id="UP000494165"/>
    </source>
</evidence>
<dbReference type="InterPro" id="IPR023393">
    <property type="entry name" value="START-like_dom_sf"/>
</dbReference>
<dbReference type="SUPFAM" id="SSF55961">
    <property type="entry name" value="Bet v1-like"/>
    <property type="match status" value="1"/>
</dbReference>
<dbReference type="Proteomes" id="UP000494165">
    <property type="component" value="Unassembled WGS sequence"/>
</dbReference>
<dbReference type="Gene3D" id="3.30.530.20">
    <property type="match status" value="1"/>
</dbReference>
<comment type="caution">
    <text evidence="5">The sequence shown here is derived from an EMBL/GenBank/DDBJ whole genome shotgun (WGS) entry which is preliminary data.</text>
</comment>
<dbReference type="Pfam" id="PF03364">
    <property type="entry name" value="Polyketide_cyc"/>
    <property type="match status" value="1"/>
</dbReference>
<evidence type="ECO:0000256" key="1">
    <source>
        <dbReference type="ARBA" id="ARBA00006885"/>
    </source>
</evidence>
<organism evidence="5 6">
    <name type="scientific">Cloeon dipterum</name>
    <dbReference type="NCBI Taxonomy" id="197152"/>
    <lineage>
        <taxon>Eukaryota</taxon>
        <taxon>Metazoa</taxon>
        <taxon>Ecdysozoa</taxon>
        <taxon>Arthropoda</taxon>
        <taxon>Hexapoda</taxon>
        <taxon>Insecta</taxon>
        <taxon>Pterygota</taxon>
        <taxon>Palaeoptera</taxon>
        <taxon>Ephemeroptera</taxon>
        <taxon>Pisciforma</taxon>
        <taxon>Baetidae</taxon>
        <taxon>Cloeon</taxon>
    </lineage>
</organism>
<evidence type="ECO:0000256" key="2">
    <source>
        <dbReference type="ARBA" id="ARBA00011814"/>
    </source>
</evidence>
<proteinExistence type="inferred from homology"/>
<dbReference type="InterPro" id="IPR005031">
    <property type="entry name" value="COQ10_START"/>
</dbReference>
<dbReference type="InterPro" id="IPR044996">
    <property type="entry name" value="COQ10-like"/>
</dbReference>
<accession>A0A8S1C5N3</accession>
<evidence type="ECO:0000313" key="5">
    <source>
        <dbReference type="EMBL" id="CAB3362477.1"/>
    </source>
</evidence>
<comment type="function">
    <text evidence="3">Required for the function of coenzyme Q in the respiratory chain. May serve as a chaperone or may be involved in the transport of Q6 from its site of synthesis to the catalytic sites of the respiratory complexes.</text>
</comment>
<feature type="domain" description="Coenzyme Q-binding protein COQ10 START" evidence="4">
    <location>
        <begin position="76"/>
        <end position="204"/>
    </location>
</feature>
<name>A0A8S1C5N3_9INSE</name>
<reference evidence="5 6" key="1">
    <citation type="submission" date="2020-04" db="EMBL/GenBank/DDBJ databases">
        <authorList>
            <person name="Alioto T."/>
            <person name="Alioto T."/>
            <person name="Gomez Garrido J."/>
        </authorList>
    </citation>
    <scope>NUCLEOTIDE SEQUENCE [LARGE SCALE GENOMIC DNA]</scope>
</reference>
<dbReference type="GO" id="GO:0045333">
    <property type="term" value="P:cellular respiration"/>
    <property type="evidence" value="ECO:0007669"/>
    <property type="project" value="InterPro"/>
</dbReference>
<dbReference type="OrthoDB" id="292693at2759"/>
<gene>
    <name evidence="5" type="ORF">CLODIP_2_CD14343</name>
</gene>
<comment type="similarity">
    <text evidence="1">Belongs to the COQ10 family.</text>
</comment>
<dbReference type="PANTHER" id="PTHR12901">
    <property type="entry name" value="SPERM PROTEIN HOMOLOG"/>
    <property type="match status" value="1"/>
</dbReference>
<evidence type="ECO:0000259" key="4">
    <source>
        <dbReference type="Pfam" id="PF03364"/>
    </source>
</evidence>
<evidence type="ECO:0000256" key="3">
    <source>
        <dbReference type="ARBA" id="ARBA00024947"/>
    </source>
</evidence>
<dbReference type="AlphaFoldDB" id="A0A8S1C5N3"/>
<comment type="subunit">
    <text evidence="2">Interacts with coenzyme Q.</text>
</comment>
<dbReference type="CDD" id="cd07813">
    <property type="entry name" value="COQ10p_like"/>
    <property type="match status" value="1"/>
</dbReference>
<sequence length="232" mass="26546">MASWSICKNAKLLRSSISTLNANSYDRASIRLICSSCTSRRLRTGLQIHQERDGQRTLFTFPGTSKKKEYQGKKLVGYSMEQMFEVVSDVEHYRDFVPFCQRSLVTLRTPDNLRAELVIGFPPVRESYVSNVKLVKPTMVRAVCTEGKLFNHLVNFWRFNPGLKGNERSCVIDFSVSFEFRSLLHSQLAHLFFNELVRQMEKAFVEEAERRFGKASVKTKLLSTSNAIQAGS</sequence>